<dbReference type="AlphaFoldDB" id="A0ABD4TM13"/>
<dbReference type="PANTHER" id="PTHR36216:SF1">
    <property type="entry name" value="HTH ARSR-TYPE DOMAIN-CONTAINING PROTEIN"/>
    <property type="match status" value="1"/>
</dbReference>
<organism evidence="2 3">
    <name type="scientific">Methanocalculus taiwanensis</name>
    <dbReference type="NCBI Taxonomy" id="106207"/>
    <lineage>
        <taxon>Archaea</taxon>
        <taxon>Methanobacteriati</taxon>
        <taxon>Methanobacteriota</taxon>
        <taxon>Stenosarchaea group</taxon>
        <taxon>Methanomicrobia</taxon>
        <taxon>Methanomicrobiales</taxon>
        <taxon>Methanocalculaceae</taxon>
        <taxon>Methanocalculus</taxon>
    </lineage>
</organism>
<dbReference type="InterPro" id="IPR036388">
    <property type="entry name" value="WH-like_DNA-bd_sf"/>
</dbReference>
<accession>A0ABD4TM13</accession>
<dbReference type="RefSeq" id="WP_255332769.1">
    <property type="nucleotide sequence ID" value="NZ_VOTZ01000014.1"/>
</dbReference>
<dbReference type="CDD" id="cd00090">
    <property type="entry name" value="HTH_ARSR"/>
    <property type="match status" value="1"/>
</dbReference>
<protein>
    <submittedName>
        <fullName evidence="2">Winged helix-turn-helix transcriptional regulator</fullName>
    </submittedName>
</protein>
<keyword evidence="3" id="KW-1185">Reference proteome</keyword>
<dbReference type="InterPro" id="IPR001845">
    <property type="entry name" value="HTH_ArsR_DNA-bd_dom"/>
</dbReference>
<evidence type="ECO:0000313" key="3">
    <source>
        <dbReference type="Proteomes" id="UP001524383"/>
    </source>
</evidence>
<dbReference type="InterPro" id="IPR012318">
    <property type="entry name" value="HTH_CRP"/>
</dbReference>
<dbReference type="InterPro" id="IPR011991">
    <property type="entry name" value="ArsR-like_HTH"/>
</dbReference>
<name>A0ABD4TM13_9EURY</name>
<dbReference type="Gene3D" id="1.10.10.10">
    <property type="entry name" value="Winged helix-like DNA-binding domain superfamily/Winged helix DNA-binding domain"/>
    <property type="match status" value="2"/>
</dbReference>
<dbReference type="PROSITE" id="PS51257">
    <property type="entry name" value="PROKAR_LIPOPROTEIN"/>
    <property type="match status" value="1"/>
</dbReference>
<evidence type="ECO:0000259" key="1">
    <source>
        <dbReference type="PROSITE" id="PS50987"/>
    </source>
</evidence>
<dbReference type="PROSITE" id="PS50987">
    <property type="entry name" value="HTH_ARSR_2"/>
    <property type="match status" value="1"/>
</dbReference>
<dbReference type="Pfam" id="PF13412">
    <property type="entry name" value="HTH_24"/>
    <property type="match status" value="1"/>
</dbReference>
<sequence length="244" mass="27389">MNLYAKLLIILVCLTALACSAAAVPYTISSGYENPPTGAVPVTPIPIGLFELPLWIFLLQASCFPIEVLTAMKFWAIGGYRRVFGSNVLDNSLRQEVFGRICREPGIHLHELTRKSKATLSTIRYHCAILERSHMIRVVEEKGFKRFFQNGGTYSRDELDIISCLRSQTASEILRIILIQPEISRQEIADAIGKSGPSITWHMHRLEEKGLLSVRKEGRSVRYRINDHASHLLSRTALRAEGTG</sequence>
<dbReference type="SMART" id="SM00419">
    <property type="entry name" value="HTH_CRP"/>
    <property type="match status" value="1"/>
</dbReference>
<reference evidence="2 3" key="1">
    <citation type="submission" date="2019-08" db="EMBL/GenBank/DDBJ databases">
        <authorList>
            <person name="Chen S.-C."/>
            <person name="Lai M.-C."/>
            <person name="You Y.-T."/>
        </authorList>
    </citation>
    <scope>NUCLEOTIDE SEQUENCE [LARGE SCALE GENOMIC DNA]</scope>
    <source>
        <strain evidence="2 3">P2F9704a</strain>
    </source>
</reference>
<proteinExistence type="predicted"/>
<dbReference type="SMART" id="SM00418">
    <property type="entry name" value="HTH_ARSR"/>
    <property type="match status" value="1"/>
</dbReference>
<dbReference type="SUPFAM" id="SSF46785">
    <property type="entry name" value="Winged helix' DNA-binding domain"/>
    <property type="match status" value="2"/>
</dbReference>
<comment type="caution">
    <text evidence="2">The sequence shown here is derived from an EMBL/GenBank/DDBJ whole genome shotgun (WGS) entry which is preliminary data.</text>
</comment>
<dbReference type="Proteomes" id="UP001524383">
    <property type="component" value="Unassembled WGS sequence"/>
</dbReference>
<evidence type="ECO:0000313" key="2">
    <source>
        <dbReference type="EMBL" id="MCQ1538818.1"/>
    </source>
</evidence>
<feature type="domain" description="HTH arsR-type" evidence="1">
    <location>
        <begin position="150"/>
        <end position="244"/>
    </location>
</feature>
<dbReference type="PANTHER" id="PTHR36216">
    <property type="entry name" value="TRANSCRIPTIONAL REGULATOR, TRMB"/>
    <property type="match status" value="1"/>
</dbReference>
<dbReference type="InterPro" id="IPR036390">
    <property type="entry name" value="WH_DNA-bd_sf"/>
</dbReference>
<dbReference type="EMBL" id="VOTZ01000014">
    <property type="protein sequence ID" value="MCQ1538818.1"/>
    <property type="molecule type" value="Genomic_DNA"/>
</dbReference>
<gene>
    <name evidence="2" type="ORF">FTO68_07445</name>
</gene>